<reference evidence="3" key="1">
    <citation type="journal article" date="2019" name="Int. J. Syst. Evol. Microbiol.">
        <title>The Global Catalogue of Microorganisms (GCM) 10K type strain sequencing project: providing services to taxonomists for standard genome sequencing and annotation.</title>
        <authorList>
            <consortium name="The Broad Institute Genomics Platform"/>
            <consortium name="The Broad Institute Genome Sequencing Center for Infectious Disease"/>
            <person name="Wu L."/>
            <person name="Ma J."/>
        </authorList>
    </citation>
    <scope>NUCLEOTIDE SEQUENCE [LARGE SCALE GENOMIC DNA]</scope>
    <source>
        <strain evidence="3">JCM 4738</strain>
    </source>
</reference>
<name>A0ABQ3EYW2_9ACTN</name>
<proteinExistence type="predicted"/>
<sequence length="71" mass="7430">MGDQYDLADRGAQVTPDLVEEAQDVLADRLEPLLPRGTKRGEPSNFGPGSSPPGGGHRARRRAGASCGMSP</sequence>
<protein>
    <submittedName>
        <fullName evidence="2">Uncharacterized protein</fullName>
    </submittedName>
</protein>
<accession>A0ABQ3EYW2</accession>
<comment type="caution">
    <text evidence="2">The sequence shown here is derived from an EMBL/GenBank/DDBJ whole genome shotgun (WGS) entry which is preliminary data.</text>
</comment>
<dbReference type="EMBL" id="BMVP01000013">
    <property type="protein sequence ID" value="GHB75169.1"/>
    <property type="molecule type" value="Genomic_DNA"/>
</dbReference>
<evidence type="ECO:0000256" key="1">
    <source>
        <dbReference type="SAM" id="MobiDB-lite"/>
    </source>
</evidence>
<evidence type="ECO:0000313" key="3">
    <source>
        <dbReference type="Proteomes" id="UP000642673"/>
    </source>
</evidence>
<evidence type="ECO:0000313" key="2">
    <source>
        <dbReference type="EMBL" id="GHB75169.1"/>
    </source>
</evidence>
<gene>
    <name evidence="2" type="ORF">GCM10010347_51910</name>
</gene>
<organism evidence="2 3">
    <name type="scientific">Streptomyces cirratus</name>
    <dbReference type="NCBI Taxonomy" id="68187"/>
    <lineage>
        <taxon>Bacteria</taxon>
        <taxon>Bacillati</taxon>
        <taxon>Actinomycetota</taxon>
        <taxon>Actinomycetes</taxon>
        <taxon>Kitasatosporales</taxon>
        <taxon>Streptomycetaceae</taxon>
        <taxon>Streptomyces</taxon>
    </lineage>
</organism>
<keyword evidence="3" id="KW-1185">Reference proteome</keyword>
<dbReference type="Proteomes" id="UP000642673">
    <property type="component" value="Unassembled WGS sequence"/>
</dbReference>
<feature type="region of interest" description="Disordered" evidence="1">
    <location>
        <begin position="29"/>
        <end position="71"/>
    </location>
</feature>